<organism evidence="3 4">
    <name type="scientific">Arabidopsis thaliana</name>
    <name type="common">Mouse-ear cress</name>
    <dbReference type="NCBI Taxonomy" id="3702"/>
    <lineage>
        <taxon>Eukaryota</taxon>
        <taxon>Viridiplantae</taxon>
        <taxon>Streptophyta</taxon>
        <taxon>Embryophyta</taxon>
        <taxon>Tracheophyta</taxon>
        <taxon>Spermatophyta</taxon>
        <taxon>Magnoliopsida</taxon>
        <taxon>eudicotyledons</taxon>
        <taxon>Gunneridae</taxon>
        <taxon>Pentapetalae</taxon>
        <taxon>rosids</taxon>
        <taxon>malvids</taxon>
        <taxon>Brassicales</taxon>
        <taxon>Brassicaceae</taxon>
        <taxon>Camelineae</taxon>
        <taxon>Arabidopsis</taxon>
    </lineage>
</organism>
<dbReference type="EMBL" id="CP002686">
    <property type="protein sequence ID" value="ANM64141.1"/>
    <property type="molecule type" value="Genomic_DNA"/>
</dbReference>
<dbReference type="AlphaFoldDB" id="A0A1I9LNI3"/>
<keyword evidence="1" id="KW-0472">Membrane</keyword>
<keyword evidence="1 3" id="KW-0812">Transmembrane</keyword>
<name>A0A1I9LNI3_ARATH</name>
<feature type="transmembrane region" description="Helical" evidence="1">
    <location>
        <begin position="92"/>
        <end position="111"/>
    </location>
</feature>
<evidence type="ECO:0000256" key="1">
    <source>
        <dbReference type="SAM" id="Phobius"/>
    </source>
</evidence>
<protein>
    <submittedName>
        <fullName evidence="3">Transmembrane protein</fullName>
    </submittedName>
</protein>
<dbReference type="Proteomes" id="UP000006548">
    <property type="component" value="Chromosome 3"/>
</dbReference>
<feature type="transmembrane region" description="Helical" evidence="1">
    <location>
        <begin position="123"/>
        <end position="143"/>
    </location>
</feature>
<proteinExistence type="predicted"/>
<keyword evidence="4" id="KW-1185">Reference proteome</keyword>
<evidence type="ECO:0000313" key="2">
    <source>
        <dbReference type="Araport" id="AT3G44703"/>
    </source>
</evidence>
<feature type="transmembrane region" description="Helical" evidence="1">
    <location>
        <begin position="149"/>
        <end position="170"/>
    </location>
</feature>
<feature type="transmembrane region" description="Helical" evidence="1">
    <location>
        <begin position="64"/>
        <end position="86"/>
    </location>
</feature>
<dbReference type="InParanoid" id="A0A1I9LNI3"/>
<dbReference type="ExpressionAtlas" id="A0A1I9LNI3">
    <property type="expression patterns" value="baseline and differential"/>
</dbReference>
<dbReference type="GeneID" id="28719378"/>
<feature type="transmembrane region" description="Helical" evidence="1">
    <location>
        <begin position="31"/>
        <end position="52"/>
    </location>
</feature>
<dbReference type="SMR" id="A0A1I9LNI3"/>
<dbReference type="RefSeq" id="NP_001326188.1">
    <property type="nucleotide sequence ID" value="NM_001339168.1"/>
</dbReference>
<accession>A0A1I9LNI3</accession>
<evidence type="ECO:0000313" key="3">
    <source>
        <dbReference type="EMBL" id="ANM64141.1"/>
    </source>
</evidence>
<reference evidence="3 4" key="1">
    <citation type="journal article" date="2000" name="Nature">
        <title>Sequence and analysis of chromosome 3 of the plant Arabidopsis thaliana.</title>
        <authorList>
            <consortium name="European Union Chromosome 3 Arabidopsis Sequencing Consortium"/>
            <consortium name="Institute for Genomic Research"/>
            <consortium name="Kazusa DNA Research Institute"/>
            <person name="Salanoubat M."/>
            <person name="Lemcke K."/>
            <person name="Rieger M."/>
            <person name="Ansorge W."/>
            <person name="Unseld M."/>
            <person name="Fartmann B."/>
            <person name="Valle G."/>
            <person name="Blocker H."/>
            <person name="Perez-Alonso M."/>
            <person name="Obermaier B."/>
            <person name="Delseny M."/>
            <person name="Boutry M."/>
            <person name="Grivell L.A."/>
            <person name="Mache R."/>
            <person name="Puigdomenech P."/>
            <person name="De Simone V."/>
            <person name="Choisne N."/>
            <person name="Artiguenave F."/>
            <person name="Robert C."/>
            <person name="Brottier P."/>
            <person name="Wincker P."/>
            <person name="Cattolico L."/>
            <person name="Weissenbach J."/>
            <person name="Saurin W."/>
            <person name="Quetier F."/>
            <person name="Schafer M."/>
            <person name="Muller-Auer S."/>
            <person name="Gabel C."/>
            <person name="Fuchs M."/>
            <person name="Benes V."/>
            <person name="Wurmbach E."/>
            <person name="Drzonek H."/>
            <person name="Erfle H."/>
            <person name="Jordan N."/>
            <person name="Bangert S."/>
            <person name="Wiedelmann R."/>
            <person name="Kranz H."/>
            <person name="Voss H."/>
            <person name="Holland R."/>
            <person name="Brandt P."/>
            <person name="Nyakatura G."/>
            <person name="Vezzi A."/>
            <person name="D'Angelo M."/>
            <person name="Pallavicini A."/>
            <person name="Toppo S."/>
            <person name="Simionati B."/>
            <person name="Conrad A."/>
            <person name="Hornischer K."/>
            <person name="Kauer G."/>
            <person name="Lohnert T.H."/>
            <person name="Nordsiek G."/>
            <person name="Reichelt J."/>
            <person name="Scharfe M."/>
            <person name="Schon O."/>
            <person name="Bargues M."/>
            <person name="Terol J."/>
            <person name="Climent J."/>
            <person name="Navarro P."/>
            <person name="Collado C."/>
            <person name="Perez-Perez A."/>
            <person name="Ottenwalder B."/>
            <person name="Duchemin D."/>
            <person name="Cooke R."/>
            <person name="Laudie M."/>
            <person name="Berger-Llauro C."/>
            <person name="Purnelle B."/>
            <person name="Masuy D."/>
            <person name="de Haan M."/>
            <person name="Maarse A.C."/>
            <person name="Alcaraz J.P."/>
            <person name="Cottet A."/>
            <person name="Casacuberta E."/>
            <person name="Monfort A."/>
            <person name="Argiriou A."/>
            <person name="flores M."/>
            <person name="Liguori R."/>
            <person name="Vitale D."/>
            <person name="Mannhaupt G."/>
            <person name="Haase D."/>
            <person name="Schoof H."/>
            <person name="Rudd S."/>
            <person name="Zaccaria P."/>
            <person name="Mewes H.W."/>
            <person name="Mayer K.F."/>
            <person name="Kaul S."/>
            <person name="Town C.D."/>
            <person name="Koo H.L."/>
            <person name="Tallon L.J."/>
            <person name="Jenkins J."/>
            <person name="Rooney T."/>
            <person name="Rizzo M."/>
            <person name="Walts A."/>
            <person name="Utterback T."/>
            <person name="Fujii C.Y."/>
            <person name="Shea T.P."/>
            <person name="Creasy T.H."/>
            <person name="Haas B."/>
            <person name="Maiti R."/>
            <person name="Wu D."/>
            <person name="Peterson J."/>
            <person name="Van Aken S."/>
            <person name="Pai G."/>
            <person name="Militscher J."/>
            <person name="Sellers P."/>
            <person name="Gill J.E."/>
            <person name="Feldblyum T.V."/>
            <person name="Preuss D."/>
            <person name="Lin X."/>
            <person name="Nierman W.C."/>
            <person name="Salzberg S.L."/>
            <person name="White O."/>
            <person name="Venter J.C."/>
            <person name="Fraser C.M."/>
            <person name="Kaneko T."/>
            <person name="Nakamura Y."/>
            <person name="Sato S."/>
            <person name="Kato T."/>
            <person name="Asamizu E."/>
            <person name="Sasamoto S."/>
            <person name="Kimura T."/>
            <person name="Idesawa K."/>
            <person name="Kawashima K."/>
            <person name="Kishida Y."/>
            <person name="Kiyokawa C."/>
            <person name="Kohara M."/>
            <person name="Matsumoto M."/>
            <person name="Matsuno A."/>
            <person name="Muraki A."/>
            <person name="Nakayama S."/>
            <person name="Nakazaki N."/>
            <person name="Shinpo S."/>
            <person name="Takeuchi C."/>
            <person name="Wada T."/>
            <person name="Watanabe A."/>
            <person name="Yamada M."/>
            <person name="Yasuda M."/>
            <person name="Tabata S."/>
        </authorList>
    </citation>
    <scope>NUCLEOTIDE SEQUENCE [LARGE SCALE GENOMIC DNA]</scope>
    <source>
        <strain evidence="4">cv. Columbia</strain>
    </source>
</reference>
<evidence type="ECO:0000313" key="4">
    <source>
        <dbReference type="Proteomes" id="UP000006548"/>
    </source>
</evidence>
<reference evidence="4" key="2">
    <citation type="journal article" date="2017" name="Plant J.">
        <title>Araport11: a complete reannotation of the Arabidopsis thaliana reference genome.</title>
        <authorList>
            <person name="Cheng C.Y."/>
            <person name="Krishnakumar V."/>
            <person name="Chan A.P."/>
            <person name="Thibaud-Nissen F."/>
            <person name="Schobel S."/>
            <person name="Town C.D."/>
        </authorList>
    </citation>
    <scope>GENOME REANNOTATION</scope>
    <source>
        <strain evidence="4">cv. Columbia</strain>
    </source>
</reference>
<dbReference type="Araport" id="AT3G44703"/>
<dbReference type="TAIR" id="AT3G44703"/>
<sequence>MTSNVLYIYNKQLTLAKKYQINEQIHNSMDLYLITTLSASVATFLFLPILWIRVQKSKRIHPEYKQGITMGLILLFALVVLCTRAYTEYAYYTDIFQLATLLVCALLFMLVTRKCCGERTNKLGIMISVAVIMLMLVVIAWWGERMYEIGIIIPIAITMFPLVSAFAGGLTPKYSQETISPSAVTCKPPENAAMYEPSAVTCRPPECMAAMPEPSKMLVNQLIYGKIFNIIKIKSKV</sequence>
<keyword evidence="1" id="KW-1133">Transmembrane helix</keyword>
<gene>
    <name evidence="2 3" type="ordered locus">At3g44703</name>
</gene>